<keyword evidence="3" id="KW-1185">Reference proteome</keyword>
<dbReference type="CDD" id="cd02440">
    <property type="entry name" value="AdoMet_MTases"/>
    <property type="match status" value="1"/>
</dbReference>
<reference evidence="2 3" key="1">
    <citation type="submission" date="2019-06" db="EMBL/GenBank/DDBJ databases">
        <title>Whole genome shotgun sequence of Pseudonocardia hydrocarbonoxydans NBRC 14498.</title>
        <authorList>
            <person name="Hosoyama A."/>
            <person name="Uohara A."/>
            <person name="Ohji S."/>
            <person name="Ichikawa N."/>
        </authorList>
    </citation>
    <scope>NUCLEOTIDE SEQUENCE [LARGE SCALE GENOMIC DNA]</scope>
    <source>
        <strain evidence="2 3">NBRC 14498</strain>
    </source>
</reference>
<dbReference type="InterPro" id="IPR029063">
    <property type="entry name" value="SAM-dependent_MTases_sf"/>
</dbReference>
<proteinExistence type="predicted"/>
<dbReference type="Pfam" id="PF08241">
    <property type="entry name" value="Methyltransf_11"/>
    <property type="match status" value="1"/>
</dbReference>
<evidence type="ECO:0000259" key="1">
    <source>
        <dbReference type="Pfam" id="PF08241"/>
    </source>
</evidence>
<keyword evidence="2" id="KW-0808">Transferase</keyword>
<dbReference type="NCBIfam" id="NF041255">
    <property type="entry name" value="mycofact_MftM"/>
    <property type="match status" value="1"/>
</dbReference>
<protein>
    <submittedName>
        <fullName evidence="2">SAM-dependent methyltransferase</fullName>
    </submittedName>
</protein>
<evidence type="ECO:0000313" key="2">
    <source>
        <dbReference type="EMBL" id="GEC20872.1"/>
    </source>
</evidence>
<accession>A0A4Y3WPQ8</accession>
<gene>
    <name evidence="2" type="ORF">PHY01_31550</name>
</gene>
<name>A0A4Y3WPQ8_9PSEU</name>
<dbReference type="InterPro" id="IPR013216">
    <property type="entry name" value="Methyltransf_11"/>
</dbReference>
<sequence length="247" mass="25888">MTTATAPRLTMGADGRLRHRITADEISNDLAGWIADDLVAPGHIEASAFERTFVSVIASVDPGWTAFYRNTLRELGRGGAPGGTNAGMAPVHDRAVELAVGSVVELGCCFGFLSLQLVAAGHEVTAVDLSAGTVRLLSRVAPALDLPLHTVTGDAASVPLADGCADTVFAVHLLEHLPPALAPVVVSEMLRLARRRVVVAVPYEDEPNAAWGHVRTFDAAALDALGAATGRPYRVQDHHGGWLVVDA</sequence>
<dbReference type="SUPFAM" id="SSF53335">
    <property type="entry name" value="S-adenosyl-L-methionine-dependent methyltransferases"/>
    <property type="match status" value="1"/>
</dbReference>
<dbReference type="RefSeq" id="WP_141279400.1">
    <property type="nucleotide sequence ID" value="NZ_BAAARZ010000018.1"/>
</dbReference>
<dbReference type="Gene3D" id="3.40.50.150">
    <property type="entry name" value="Vaccinia Virus protein VP39"/>
    <property type="match status" value="1"/>
</dbReference>
<comment type="caution">
    <text evidence="2">The sequence shown here is derived from an EMBL/GenBank/DDBJ whole genome shotgun (WGS) entry which is preliminary data.</text>
</comment>
<dbReference type="OrthoDB" id="3571292at2"/>
<dbReference type="GO" id="GO:0032259">
    <property type="term" value="P:methylation"/>
    <property type="evidence" value="ECO:0007669"/>
    <property type="project" value="UniProtKB-KW"/>
</dbReference>
<feature type="domain" description="Methyltransferase type 11" evidence="1">
    <location>
        <begin position="105"/>
        <end position="195"/>
    </location>
</feature>
<organism evidence="2 3">
    <name type="scientific">Pseudonocardia hydrocarbonoxydans</name>
    <dbReference type="NCBI Taxonomy" id="76726"/>
    <lineage>
        <taxon>Bacteria</taxon>
        <taxon>Bacillati</taxon>
        <taxon>Actinomycetota</taxon>
        <taxon>Actinomycetes</taxon>
        <taxon>Pseudonocardiales</taxon>
        <taxon>Pseudonocardiaceae</taxon>
        <taxon>Pseudonocardia</taxon>
    </lineage>
</organism>
<evidence type="ECO:0000313" key="3">
    <source>
        <dbReference type="Proteomes" id="UP000320338"/>
    </source>
</evidence>
<dbReference type="AlphaFoldDB" id="A0A4Y3WPQ8"/>
<keyword evidence="2" id="KW-0489">Methyltransferase</keyword>
<dbReference type="GO" id="GO:0008757">
    <property type="term" value="F:S-adenosylmethionine-dependent methyltransferase activity"/>
    <property type="evidence" value="ECO:0007669"/>
    <property type="project" value="InterPro"/>
</dbReference>
<dbReference type="EMBL" id="BJNG01000025">
    <property type="protein sequence ID" value="GEC20872.1"/>
    <property type="molecule type" value="Genomic_DNA"/>
</dbReference>
<dbReference type="Proteomes" id="UP000320338">
    <property type="component" value="Unassembled WGS sequence"/>
</dbReference>